<feature type="compositionally biased region" description="Low complexity" evidence="1">
    <location>
        <begin position="204"/>
        <end position="225"/>
    </location>
</feature>
<evidence type="ECO:0000256" key="1">
    <source>
        <dbReference type="SAM" id="MobiDB-lite"/>
    </source>
</evidence>
<gene>
    <name evidence="2" type="ORF">Pfra01_000386200</name>
</gene>
<reference evidence="2" key="1">
    <citation type="submission" date="2023-04" db="EMBL/GenBank/DDBJ databases">
        <title>Phytophthora fragariaefolia NBRC 109709.</title>
        <authorList>
            <person name="Ichikawa N."/>
            <person name="Sato H."/>
            <person name="Tonouchi N."/>
        </authorList>
    </citation>
    <scope>NUCLEOTIDE SEQUENCE</scope>
    <source>
        <strain evidence="2">NBRC 109709</strain>
    </source>
</reference>
<feature type="compositionally biased region" description="Basic and acidic residues" evidence="1">
    <location>
        <begin position="291"/>
        <end position="303"/>
    </location>
</feature>
<feature type="compositionally biased region" description="Basic and acidic residues" evidence="1">
    <location>
        <begin position="331"/>
        <end position="340"/>
    </location>
</feature>
<feature type="region of interest" description="Disordered" evidence="1">
    <location>
        <begin position="1"/>
        <end position="367"/>
    </location>
</feature>
<feature type="compositionally biased region" description="Pro residues" evidence="1">
    <location>
        <begin position="226"/>
        <end position="236"/>
    </location>
</feature>
<protein>
    <submittedName>
        <fullName evidence="2">Unnamed protein product</fullName>
    </submittedName>
</protein>
<feature type="compositionally biased region" description="Basic and acidic residues" evidence="1">
    <location>
        <begin position="239"/>
        <end position="258"/>
    </location>
</feature>
<proteinExistence type="predicted"/>
<feature type="compositionally biased region" description="Basic residues" evidence="1">
    <location>
        <begin position="134"/>
        <end position="144"/>
    </location>
</feature>
<sequence length="367" mass="38857">MVKSSGITGTAQFDNSRSHEHKPRITGPPGMTTETQMILRTAPDALGAAGPAEHDADAPSLSETEAKPPTPASKKHSEKKTPAPEKPTIGAEAEGKPPASPKLTTPAAQKKKKTSASKKHTRKTTKTIPSPKPVPKKPTVKKPTAKQLPKKNAPKEARRTLRLPPKPTDVLLPGPHEEMTSDSSDTDTLNPALVIGADSPAGDASQAPRAQASPAGHAASATSATTPPPKRSPSPDPSLRLDYEESEPDMDREGREVEESGSSPPLTDEQRVLPPGSPMSPKTVAAITHARALEEALSRRDDPPPATSEPQVIINAGIDEGVPPKLLQPENRQHLSEHSRQAASQTMGAKCERETPAPHTREQLLAL</sequence>
<comment type="caution">
    <text evidence="2">The sequence shown here is derived from an EMBL/GenBank/DDBJ whole genome shotgun (WGS) entry which is preliminary data.</text>
</comment>
<feature type="compositionally biased region" description="Polar residues" evidence="1">
    <location>
        <begin position="1"/>
        <end position="15"/>
    </location>
</feature>
<name>A0A9W6U0Z7_9STRA</name>
<feature type="compositionally biased region" description="Basic and acidic residues" evidence="1">
    <location>
        <begin position="350"/>
        <end position="367"/>
    </location>
</feature>
<keyword evidence="3" id="KW-1185">Reference proteome</keyword>
<evidence type="ECO:0000313" key="3">
    <source>
        <dbReference type="Proteomes" id="UP001165121"/>
    </source>
</evidence>
<evidence type="ECO:0000313" key="2">
    <source>
        <dbReference type="EMBL" id="GMF23835.1"/>
    </source>
</evidence>
<accession>A0A9W6U0Z7</accession>
<dbReference type="EMBL" id="BSXT01000299">
    <property type="protein sequence ID" value="GMF23835.1"/>
    <property type="molecule type" value="Genomic_DNA"/>
</dbReference>
<dbReference type="AlphaFoldDB" id="A0A9W6U0Z7"/>
<dbReference type="Proteomes" id="UP001165121">
    <property type="component" value="Unassembled WGS sequence"/>
</dbReference>
<feature type="compositionally biased region" description="Basic residues" evidence="1">
    <location>
        <begin position="109"/>
        <end position="125"/>
    </location>
</feature>
<organism evidence="2 3">
    <name type="scientific">Phytophthora fragariaefolia</name>
    <dbReference type="NCBI Taxonomy" id="1490495"/>
    <lineage>
        <taxon>Eukaryota</taxon>
        <taxon>Sar</taxon>
        <taxon>Stramenopiles</taxon>
        <taxon>Oomycota</taxon>
        <taxon>Peronosporomycetes</taxon>
        <taxon>Peronosporales</taxon>
        <taxon>Peronosporaceae</taxon>
        <taxon>Phytophthora</taxon>
    </lineage>
</organism>